<dbReference type="STRING" id="703135.A0A2A9NLF2"/>
<dbReference type="PANTHER" id="PTHR14577:SF0">
    <property type="entry name" value="NUCLEOLAR PROTEIN 12"/>
    <property type="match status" value="1"/>
</dbReference>
<evidence type="ECO:0008006" key="8">
    <source>
        <dbReference type="Google" id="ProtNLM"/>
    </source>
</evidence>
<keyword evidence="7" id="KW-1185">Reference proteome</keyword>
<comment type="similarity">
    <text evidence="2">Belongs to the RRP17 family.</text>
</comment>
<evidence type="ECO:0000313" key="6">
    <source>
        <dbReference type="EMBL" id="PFH50918.1"/>
    </source>
</evidence>
<keyword evidence="4" id="KW-0539">Nucleus</keyword>
<dbReference type="GO" id="GO:0019843">
    <property type="term" value="F:rRNA binding"/>
    <property type="evidence" value="ECO:0007669"/>
    <property type="project" value="TreeGrafter"/>
</dbReference>
<dbReference type="EMBL" id="KZ301995">
    <property type="protein sequence ID" value="PFH50918.1"/>
    <property type="molecule type" value="Genomic_DNA"/>
</dbReference>
<accession>A0A2A9NLF2</accession>
<protein>
    <recommendedName>
        <fullName evidence="8">Ribosomal RNA-processing protein 17</fullName>
    </recommendedName>
</protein>
<evidence type="ECO:0000256" key="2">
    <source>
        <dbReference type="ARBA" id="ARBA00007175"/>
    </source>
</evidence>
<name>A0A2A9NLF2_9AGAR</name>
<evidence type="ECO:0000256" key="5">
    <source>
        <dbReference type="SAM" id="MobiDB-lite"/>
    </source>
</evidence>
<feature type="region of interest" description="Disordered" evidence="5">
    <location>
        <begin position="121"/>
        <end position="197"/>
    </location>
</feature>
<organism evidence="6 7">
    <name type="scientific">Amanita thiersii Skay4041</name>
    <dbReference type="NCBI Taxonomy" id="703135"/>
    <lineage>
        <taxon>Eukaryota</taxon>
        <taxon>Fungi</taxon>
        <taxon>Dikarya</taxon>
        <taxon>Basidiomycota</taxon>
        <taxon>Agaricomycotina</taxon>
        <taxon>Agaricomycetes</taxon>
        <taxon>Agaricomycetidae</taxon>
        <taxon>Agaricales</taxon>
        <taxon>Pluteineae</taxon>
        <taxon>Amanitaceae</taxon>
        <taxon>Amanita</taxon>
    </lineage>
</organism>
<dbReference type="GO" id="GO:0005730">
    <property type="term" value="C:nucleolus"/>
    <property type="evidence" value="ECO:0007669"/>
    <property type="project" value="UniProtKB-SubCell"/>
</dbReference>
<evidence type="ECO:0000313" key="7">
    <source>
        <dbReference type="Proteomes" id="UP000242287"/>
    </source>
</evidence>
<comment type="subcellular location">
    <subcellularLocation>
        <location evidence="1">Nucleus</location>
        <location evidence="1">Nucleolus</location>
    </subcellularLocation>
</comment>
<feature type="region of interest" description="Disordered" evidence="5">
    <location>
        <begin position="33"/>
        <end position="52"/>
    </location>
</feature>
<feature type="compositionally biased region" description="Basic and acidic residues" evidence="5">
    <location>
        <begin position="155"/>
        <end position="189"/>
    </location>
</feature>
<sequence length="197" mass="22995">MFPTTHQINHILFDEDARRQFLTGFHKRKQARAEAAKKKAHEKERQERLQARRERRRLLREQAQENAAQLERTYGGIIGEHEDEDEWRGIDEPDIKGCEKDVEYEGEEQLATVTVVEEFDISSLRPDISKRQSETPGDGSYANDKLESSSKGGTTRREKSAVKPKKIRYETKAARKHEERKQHARSKERAGRKKKRG</sequence>
<evidence type="ECO:0000256" key="4">
    <source>
        <dbReference type="ARBA" id="ARBA00023242"/>
    </source>
</evidence>
<keyword evidence="3" id="KW-0175">Coiled coil</keyword>
<proteinExistence type="inferred from homology"/>
<gene>
    <name evidence="6" type="ORF">AMATHDRAFT_60242</name>
</gene>
<reference evidence="6 7" key="1">
    <citation type="submission" date="2014-02" db="EMBL/GenBank/DDBJ databases">
        <title>Transposable element dynamics among asymbiotic and ectomycorrhizal Amanita fungi.</title>
        <authorList>
            <consortium name="DOE Joint Genome Institute"/>
            <person name="Hess J."/>
            <person name="Skrede I."/>
            <person name="Wolfe B."/>
            <person name="LaButti K."/>
            <person name="Ohm R.A."/>
            <person name="Grigoriev I.V."/>
            <person name="Pringle A."/>
        </authorList>
    </citation>
    <scope>NUCLEOTIDE SEQUENCE [LARGE SCALE GENOMIC DNA]</scope>
    <source>
        <strain evidence="6 7">SKay4041</strain>
    </source>
</reference>
<dbReference type="InterPro" id="IPR019186">
    <property type="entry name" value="Nucleolar_protein_12"/>
</dbReference>
<dbReference type="Pfam" id="PF09805">
    <property type="entry name" value="Nop25"/>
    <property type="match status" value="1"/>
</dbReference>
<dbReference type="PANTHER" id="PTHR14577">
    <property type="entry name" value="NUCLEOLAR PROTEIN 12"/>
    <property type="match status" value="1"/>
</dbReference>
<feature type="region of interest" description="Disordered" evidence="5">
    <location>
        <begin position="70"/>
        <end position="93"/>
    </location>
</feature>
<dbReference type="OrthoDB" id="551633at2759"/>
<dbReference type="AlphaFoldDB" id="A0A2A9NLF2"/>
<evidence type="ECO:0000256" key="1">
    <source>
        <dbReference type="ARBA" id="ARBA00004604"/>
    </source>
</evidence>
<dbReference type="Proteomes" id="UP000242287">
    <property type="component" value="Unassembled WGS sequence"/>
</dbReference>
<evidence type="ECO:0000256" key="3">
    <source>
        <dbReference type="ARBA" id="ARBA00023054"/>
    </source>
</evidence>